<dbReference type="EMBL" id="JAOCJE010000001">
    <property type="protein sequence ID" value="MDH1339208.1"/>
    <property type="molecule type" value="Genomic_DNA"/>
</dbReference>
<name>A0AA42Q8I1_ECTOL</name>
<comment type="caution">
    <text evidence="1">The sequence shown here is derived from an EMBL/GenBank/DDBJ whole genome shotgun (WGS) entry which is preliminary data.</text>
</comment>
<reference evidence="1" key="1">
    <citation type="submission" date="2022-09" db="EMBL/GenBank/DDBJ databases">
        <title>Intensive care unit water sources are persistently colonized with multi-drug resistant bacteria and are the site of extensive horizontal gene transfer of antibiotic resistance genes.</title>
        <authorList>
            <person name="Diorio-Toth L."/>
        </authorList>
    </citation>
    <scope>NUCLEOTIDE SEQUENCE</scope>
    <source>
        <strain evidence="1">GD03704</strain>
    </source>
</reference>
<dbReference type="Proteomes" id="UP001161697">
    <property type="component" value="Unassembled WGS sequence"/>
</dbReference>
<accession>A0AA42Q8I1</accession>
<evidence type="ECO:0000313" key="1">
    <source>
        <dbReference type="EMBL" id="MDH1339208.1"/>
    </source>
</evidence>
<dbReference type="AlphaFoldDB" id="A0AA42Q8I1"/>
<proteinExistence type="predicted"/>
<organism evidence="1 2">
    <name type="scientific">Ectopseudomonas oleovorans</name>
    <name type="common">Pseudomonas oleovorans</name>
    <dbReference type="NCBI Taxonomy" id="301"/>
    <lineage>
        <taxon>Bacteria</taxon>
        <taxon>Pseudomonadati</taxon>
        <taxon>Pseudomonadota</taxon>
        <taxon>Gammaproteobacteria</taxon>
        <taxon>Pseudomonadales</taxon>
        <taxon>Pseudomonadaceae</taxon>
        <taxon>Ectopseudomonas</taxon>
    </lineage>
</organism>
<sequence length="140" mass="15598">MEQVSGSAWAECPNGVESAGLATHASPHQFVSRFFAPELWCKPEEVAFLQAFVGRLIGLPRQTYLGVMRAIRTYINGMHRIADDLELAYTLLVASVESLAQDFDGHESDWASYDQRKRQAIDEAFVGSIAVCELGYLTQR</sequence>
<protein>
    <submittedName>
        <fullName evidence="1">Uncharacterized protein</fullName>
    </submittedName>
</protein>
<dbReference type="RefSeq" id="WP_279534095.1">
    <property type="nucleotide sequence ID" value="NZ_CP104579.1"/>
</dbReference>
<gene>
    <name evidence="1" type="ORF">N5J11_08140</name>
</gene>
<evidence type="ECO:0000313" key="2">
    <source>
        <dbReference type="Proteomes" id="UP001161697"/>
    </source>
</evidence>